<accession>A0A9D5DQ41</accession>
<dbReference type="EMBL" id="LJJD01000021">
    <property type="protein sequence ID" value="KQL57075.1"/>
    <property type="molecule type" value="Genomic_DNA"/>
</dbReference>
<evidence type="ECO:0000313" key="2">
    <source>
        <dbReference type="Proteomes" id="UP000051061"/>
    </source>
</evidence>
<reference evidence="1 2" key="1">
    <citation type="submission" date="2015-09" db="EMBL/GenBank/DDBJ databases">
        <title>Genome sequencing project for genomic taxonomy and phylogenomics of Bacillus-like bacteria.</title>
        <authorList>
            <person name="Liu B."/>
            <person name="Wang J."/>
            <person name="Zhu Y."/>
            <person name="Liu G."/>
            <person name="Chen Q."/>
            <person name="Chen Z."/>
            <person name="Lan J."/>
            <person name="Che J."/>
            <person name="Ge C."/>
            <person name="Shi H."/>
            <person name="Pan Z."/>
            <person name="Liu X."/>
        </authorList>
    </citation>
    <scope>NUCLEOTIDE SEQUENCE [LARGE SCALE GENOMIC DNA]</scope>
    <source>
        <strain evidence="1 2">DSM 19153</strain>
    </source>
</reference>
<dbReference type="AlphaFoldDB" id="A0A9D5DQ41"/>
<protein>
    <submittedName>
        <fullName evidence="1">Uncharacterized protein</fullName>
    </submittedName>
</protein>
<proteinExistence type="predicted"/>
<keyword evidence="2" id="KW-1185">Reference proteome</keyword>
<dbReference type="Proteomes" id="UP000051061">
    <property type="component" value="Unassembled WGS sequence"/>
</dbReference>
<name>A0A9D5DQ41_9BACI</name>
<evidence type="ECO:0000313" key="1">
    <source>
        <dbReference type="EMBL" id="KQL57075.1"/>
    </source>
</evidence>
<gene>
    <name evidence="1" type="ORF">AN965_10400</name>
</gene>
<comment type="caution">
    <text evidence="1">The sequence shown here is derived from an EMBL/GenBank/DDBJ whole genome shotgun (WGS) entry which is preliminary data.</text>
</comment>
<organism evidence="1 2">
    <name type="scientific">Alkalicoccobacillus plakortidis</name>
    <dbReference type="NCBI Taxonomy" id="444060"/>
    <lineage>
        <taxon>Bacteria</taxon>
        <taxon>Bacillati</taxon>
        <taxon>Bacillota</taxon>
        <taxon>Bacilli</taxon>
        <taxon>Bacillales</taxon>
        <taxon>Bacillaceae</taxon>
        <taxon>Alkalicoccobacillus</taxon>
    </lineage>
</organism>
<sequence length="62" mass="7134">MRGDVLLHKHSPPFLLITNKQRLKGKGYKTKEGRGTGQYEKMCMSKEVERAVFSSKNGFAYR</sequence>